<keyword evidence="8" id="KW-0378">Hydrolase</keyword>
<evidence type="ECO:0000313" key="16">
    <source>
        <dbReference type="EMBL" id="KAA1426251.1"/>
    </source>
</evidence>
<feature type="signal peptide" evidence="13">
    <location>
        <begin position="1"/>
        <end position="28"/>
    </location>
</feature>
<keyword evidence="17" id="KW-1185">Reference proteome</keyword>
<dbReference type="Proteomes" id="UP000324351">
    <property type="component" value="Unassembled WGS sequence"/>
</dbReference>
<organism evidence="16 17">
    <name type="scientific">Nocardioides antri</name>
    <dbReference type="NCBI Taxonomy" id="2607659"/>
    <lineage>
        <taxon>Bacteria</taxon>
        <taxon>Bacillati</taxon>
        <taxon>Actinomycetota</taxon>
        <taxon>Actinomycetes</taxon>
        <taxon>Propionibacteriales</taxon>
        <taxon>Nocardioidaceae</taxon>
        <taxon>Nocardioides</taxon>
    </lineage>
</organism>
<dbReference type="EMBL" id="VUJW01000009">
    <property type="protein sequence ID" value="KAA1426251.1"/>
    <property type="molecule type" value="Genomic_DNA"/>
</dbReference>
<evidence type="ECO:0000256" key="4">
    <source>
        <dbReference type="ARBA" id="ARBA00012564"/>
    </source>
</evidence>
<feature type="chain" id="PRO_5038523534" description="Aminopeptidase N" evidence="13">
    <location>
        <begin position="29"/>
        <end position="467"/>
    </location>
</feature>
<dbReference type="PANTHER" id="PTHR11533:SF297">
    <property type="entry name" value="AMINOPEPTIDASE N"/>
    <property type="match status" value="1"/>
</dbReference>
<gene>
    <name evidence="16" type="ORF">F0U47_15220</name>
</gene>
<dbReference type="Pfam" id="PF01433">
    <property type="entry name" value="Peptidase_M1"/>
    <property type="match status" value="1"/>
</dbReference>
<accession>A0A5B1M0J3</accession>
<evidence type="ECO:0000256" key="8">
    <source>
        <dbReference type="ARBA" id="ARBA00022801"/>
    </source>
</evidence>
<dbReference type="SUPFAM" id="SSF63737">
    <property type="entry name" value="Leukotriene A4 hydrolase N-terminal domain"/>
    <property type="match status" value="1"/>
</dbReference>
<evidence type="ECO:0000256" key="12">
    <source>
        <dbReference type="ARBA" id="ARBA00031533"/>
    </source>
</evidence>
<keyword evidence="10" id="KW-0482">Metalloprotease</keyword>
<comment type="cofactor">
    <cofactor evidence="2">
        <name>Zn(2+)</name>
        <dbReference type="ChEBI" id="CHEBI:29105"/>
    </cofactor>
</comment>
<proteinExistence type="inferred from homology"/>
<comment type="catalytic activity">
    <reaction evidence="1">
        <text>Release of an N-terminal amino acid, Xaa-|-Yaa- from a peptide, amide or arylamide. Xaa is preferably Ala, but may be most amino acids including Pro (slow action). When a terminal hydrophobic residue is followed by a prolyl residue, the two may be released as an intact Xaa-Pro dipeptide.</text>
        <dbReference type="EC" id="3.4.11.2"/>
    </reaction>
</comment>
<dbReference type="InterPro" id="IPR027268">
    <property type="entry name" value="Peptidase_M4/M1_CTD_sf"/>
</dbReference>
<dbReference type="PANTHER" id="PTHR11533">
    <property type="entry name" value="PROTEASE M1 ZINC METALLOPROTEASE"/>
    <property type="match status" value="1"/>
</dbReference>
<dbReference type="InterPro" id="IPR050344">
    <property type="entry name" value="Peptidase_M1_aminopeptidases"/>
</dbReference>
<comment type="caution">
    <text evidence="16">The sequence shown here is derived from an EMBL/GenBank/DDBJ whole genome shotgun (WGS) entry which is preliminary data.</text>
</comment>
<evidence type="ECO:0000256" key="1">
    <source>
        <dbReference type="ARBA" id="ARBA00000098"/>
    </source>
</evidence>
<dbReference type="GO" id="GO:0006508">
    <property type="term" value="P:proteolysis"/>
    <property type="evidence" value="ECO:0007669"/>
    <property type="project" value="UniProtKB-KW"/>
</dbReference>
<dbReference type="CDD" id="cd09603">
    <property type="entry name" value="M1_APN_like"/>
    <property type="match status" value="1"/>
</dbReference>
<feature type="domain" description="Aminopeptidase N-like N-terminal" evidence="15">
    <location>
        <begin position="53"/>
        <end position="221"/>
    </location>
</feature>
<dbReference type="InterPro" id="IPR042097">
    <property type="entry name" value="Aminopeptidase_N-like_N_sf"/>
</dbReference>
<dbReference type="AlphaFoldDB" id="A0A5B1M0J3"/>
<name>A0A5B1M0J3_9ACTN</name>
<reference evidence="16 17" key="2">
    <citation type="submission" date="2019-09" db="EMBL/GenBank/DDBJ databases">
        <authorList>
            <person name="Jin C."/>
        </authorList>
    </citation>
    <scope>NUCLEOTIDE SEQUENCE [LARGE SCALE GENOMIC DNA]</scope>
    <source>
        <strain evidence="16 17">BN140041</strain>
    </source>
</reference>
<dbReference type="InterPro" id="IPR045357">
    <property type="entry name" value="Aminopeptidase_N-like_N"/>
</dbReference>
<keyword evidence="7" id="KW-0479">Metal-binding</keyword>
<evidence type="ECO:0000259" key="15">
    <source>
        <dbReference type="Pfam" id="PF17900"/>
    </source>
</evidence>
<dbReference type="InterPro" id="IPR001930">
    <property type="entry name" value="Peptidase_M1"/>
</dbReference>
<evidence type="ECO:0000256" key="11">
    <source>
        <dbReference type="ARBA" id="ARBA00029811"/>
    </source>
</evidence>
<evidence type="ECO:0000259" key="14">
    <source>
        <dbReference type="Pfam" id="PF01433"/>
    </source>
</evidence>
<evidence type="ECO:0000256" key="3">
    <source>
        <dbReference type="ARBA" id="ARBA00010136"/>
    </source>
</evidence>
<dbReference type="GO" id="GO:0016285">
    <property type="term" value="F:alanyl aminopeptidase activity"/>
    <property type="evidence" value="ECO:0007669"/>
    <property type="project" value="UniProtKB-EC"/>
</dbReference>
<evidence type="ECO:0000256" key="7">
    <source>
        <dbReference type="ARBA" id="ARBA00022723"/>
    </source>
</evidence>
<dbReference type="Gene3D" id="1.10.390.10">
    <property type="entry name" value="Neutral Protease Domain 2"/>
    <property type="match status" value="1"/>
</dbReference>
<dbReference type="Pfam" id="PF17900">
    <property type="entry name" value="Peptidase_M1_N"/>
    <property type="match status" value="1"/>
</dbReference>
<evidence type="ECO:0000256" key="13">
    <source>
        <dbReference type="SAM" id="SignalP"/>
    </source>
</evidence>
<dbReference type="GO" id="GO:0008270">
    <property type="term" value="F:zinc ion binding"/>
    <property type="evidence" value="ECO:0007669"/>
    <property type="project" value="InterPro"/>
</dbReference>
<comment type="similarity">
    <text evidence="3">Belongs to the peptidase M1 family.</text>
</comment>
<protein>
    <recommendedName>
        <fullName evidence="5">Aminopeptidase N</fullName>
        <ecNumber evidence="4">3.4.11.2</ecNumber>
    </recommendedName>
    <alternativeName>
        <fullName evidence="11">Alanine aminopeptidase</fullName>
    </alternativeName>
    <alternativeName>
        <fullName evidence="12">Lysyl aminopeptidase</fullName>
    </alternativeName>
</protein>
<keyword evidence="13" id="KW-0732">Signal</keyword>
<dbReference type="SUPFAM" id="SSF55486">
    <property type="entry name" value="Metalloproteases ('zincins'), catalytic domain"/>
    <property type="match status" value="1"/>
</dbReference>
<dbReference type="GO" id="GO:0008237">
    <property type="term" value="F:metallopeptidase activity"/>
    <property type="evidence" value="ECO:0007669"/>
    <property type="project" value="UniProtKB-KW"/>
</dbReference>
<evidence type="ECO:0000256" key="10">
    <source>
        <dbReference type="ARBA" id="ARBA00023049"/>
    </source>
</evidence>
<evidence type="ECO:0000256" key="6">
    <source>
        <dbReference type="ARBA" id="ARBA00022670"/>
    </source>
</evidence>
<dbReference type="InterPro" id="IPR014782">
    <property type="entry name" value="Peptidase_M1_dom"/>
</dbReference>
<feature type="domain" description="Peptidase M1 membrane alanine aminopeptidase" evidence="14">
    <location>
        <begin position="310"/>
        <end position="452"/>
    </location>
</feature>
<dbReference type="EC" id="3.4.11.2" evidence="4"/>
<dbReference type="RefSeq" id="WP_149751327.1">
    <property type="nucleotide sequence ID" value="NZ_VUJW01000009.1"/>
</dbReference>
<dbReference type="Gene3D" id="2.60.40.1730">
    <property type="entry name" value="tricorn interacting facor f3 domain"/>
    <property type="match status" value="1"/>
</dbReference>
<keyword evidence="9" id="KW-0862">Zinc</keyword>
<evidence type="ECO:0000256" key="5">
    <source>
        <dbReference type="ARBA" id="ARBA00015611"/>
    </source>
</evidence>
<evidence type="ECO:0000313" key="17">
    <source>
        <dbReference type="Proteomes" id="UP000324351"/>
    </source>
</evidence>
<dbReference type="PRINTS" id="PR00756">
    <property type="entry name" value="ALADIPTASE"/>
</dbReference>
<sequence length="467" mass="52665">MRRPRIVPQLTTAAALVLVGGLATGSVAAPAAAPQVPDPYFPADGNVGYDVRHYDIHDRYRFGDRHLEGVTTVRLVPLRELTRFNLDLLLDVEAVRVDGVTAEFDKPNAHELVVTPATPLAQGEPVDVRVRYHGFPDRIGWQGETNWLATGHEVVTMNEPHMAAWWFPSNDHPSDKARFDIRITTGAQREVVSNGVRVGRTVHGRRATTHWRMTDPMTTYLAFFAAGDFRIERGRAHGQRYYNAVSKRLGASAESYALHMLRRSARITAWLEEQLGDYPFSTTGGLVTSIDPGFALENQTRPIYPSWIYPSVVVHELAHQWFGDSVAVARWRDIWLNEGFATYLEKRYVEARGGPSTNRWLHRQYASTPAAHPFWDLEIADPGPRHLFDTAVYDRGAMTLAALRNRIGNADFRRLLRRWAAVKEGGNATSEQFERRAERVSGEQLDAFFDAWLRTGQRPPNTAAYGL</sequence>
<evidence type="ECO:0000256" key="9">
    <source>
        <dbReference type="ARBA" id="ARBA00022833"/>
    </source>
</evidence>
<keyword evidence="6" id="KW-0645">Protease</keyword>
<evidence type="ECO:0000256" key="2">
    <source>
        <dbReference type="ARBA" id="ARBA00001947"/>
    </source>
</evidence>
<reference evidence="16 17" key="1">
    <citation type="submission" date="2019-09" db="EMBL/GenBank/DDBJ databases">
        <title>Nocardioides panacisoli sp. nov., isolated from the soil of a ginseng field.</title>
        <authorList>
            <person name="Cho C."/>
        </authorList>
    </citation>
    <scope>NUCLEOTIDE SEQUENCE [LARGE SCALE GENOMIC DNA]</scope>
    <source>
        <strain evidence="16 17">BN140041</strain>
    </source>
</reference>